<proteinExistence type="predicted"/>
<reference evidence="2 3" key="1">
    <citation type="submission" date="2024-06" db="EMBL/GenBank/DDBJ databases">
        <title>The Natural Products Discovery Center: Release of the First 8490 Sequenced Strains for Exploring Actinobacteria Biosynthetic Diversity.</title>
        <authorList>
            <person name="Kalkreuter E."/>
            <person name="Kautsar S.A."/>
            <person name="Yang D."/>
            <person name="Bader C.D."/>
            <person name="Teijaro C.N."/>
            <person name="Fluegel L."/>
            <person name="Davis C.M."/>
            <person name="Simpson J.R."/>
            <person name="Lauterbach L."/>
            <person name="Steele A.D."/>
            <person name="Gui C."/>
            <person name="Meng S."/>
            <person name="Li G."/>
            <person name="Viehrig K."/>
            <person name="Ye F."/>
            <person name="Su P."/>
            <person name="Kiefer A.F."/>
            <person name="Nichols A."/>
            <person name="Cepeda A.J."/>
            <person name="Yan W."/>
            <person name="Fan B."/>
            <person name="Jiang Y."/>
            <person name="Adhikari A."/>
            <person name="Zheng C.-J."/>
            <person name="Schuster L."/>
            <person name="Cowan T.M."/>
            <person name="Smanski M.J."/>
            <person name="Chevrette M.G."/>
            <person name="De Carvalho L.P.S."/>
            <person name="Shen B."/>
        </authorList>
    </citation>
    <scope>NUCLEOTIDE SEQUENCE [LARGE SCALE GENOMIC DNA]</scope>
    <source>
        <strain evidence="2 3">NPDC000634</strain>
    </source>
</reference>
<organism evidence="2 3">
    <name type="scientific">Streptomyces carpinensis</name>
    <dbReference type="NCBI Taxonomy" id="66369"/>
    <lineage>
        <taxon>Bacteria</taxon>
        <taxon>Bacillati</taxon>
        <taxon>Actinomycetota</taxon>
        <taxon>Actinomycetes</taxon>
        <taxon>Kitasatosporales</taxon>
        <taxon>Streptomycetaceae</taxon>
        <taxon>Streptomyces</taxon>
    </lineage>
</organism>
<name>A0ABV1W7Q3_9ACTN</name>
<dbReference type="RefSeq" id="WP_086725513.1">
    <property type="nucleotide sequence ID" value="NZ_MUBM01000093.1"/>
</dbReference>
<sequence>MQVRGRRIRFTAVLAIVVLALTGFSRGHGHGHSRHSGGGGGCSSSQQDHDSSSSSSTSGGGSYDDSTDDSSRTGGGYYTRRPTHRATATPSGGSRGTALEGVATLISCATGTRPYATVEVTNPNGRKAGFQVRVTFYDDEGSLLTDESSLAASVPAHGKATTRVPLAKNFLSSVDHCQVDGQAEIRS</sequence>
<dbReference type="Proteomes" id="UP001458415">
    <property type="component" value="Unassembled WGS sequence"/>
</dbReference>
<dbReference type="EMBL" id="JBEPCU010000509">
    <property type="protein sequence ID" value="MER6980224.1"/>
    <property type="molecule type" value="Genomic_DNA"/>
</dbReference>
<keyword evidence="3" id="KW-1185">Reference proteome</keyword>
<protein>
    <recommendedName>
        <fullName evidence="4">Secreted protein</fullName>
    </recommendedName>
</protein>
<evidence type="ECO:0000313" key="2">
    <source>
        <dbReference type="EMBL" id="MER6980224.1"/>
    </source>
</evidence>
<feature type="region of interest" description="Disordered" evidence="1">
    <location>
        <begin position="26"/>
        <end position="96"/>
    </location>
</feature>
<evidence type="ECO:0000256" key="1">
    <source>
        <dbReference type="SAM" id="MobiDB-lite"/>
    </source>
</evidence>
<evidence type="ECO:0000313" key="3">
    <source>
        <dbReference type="Proteomes" id="UP001458415"/>
    </source>
</evidence>
<gene>
    <name evidence="2" type="ORF">ABT317_25450</name>
</gene>
<accession>A0ABV1W7Q3</accession>
<evidence type="ECO:0008006" key="4">
    <source>
        <dbReference type="Google" id="ProtNLM"/>
    </source>
</evidence>
<comment type="caution">
    <text evidence="2">The sequence shown here is derived from an EMBL/GenBank/DDBJ whole genome shotgun (WGS) entry which is preliminary data.</text>
</comment>